<keyword evidence="2" id="KW-1185">Reference proteome</keyword>
<dbReference type="AlphaFoldDB" id="A0A9P6J170"/>
<evidence type="ECO:0000313" key="1">
    <source>
        <dbReference type="EMBL" id="KAF9956887.1"/>
    </source>
</evidence>
<dbReference type="PANTHER" id="PTHR32015:SF1">
    <property type="entry name" value="LIPASE"/>
    <property type="match status" value="1"/>
</dbReference>
<evidence type="ECO:0008006" key="3">
    <source>
        <dbReference type="Google" id="ProtNLM"/>
    </source>
</evidence>
<dbReference type="Proteomes" id="UP000738359">
    <property type="component" value="Unassembled WGS sequence"/>
</dbReference>
<accession>A0A9P6J170</accession>
<dbReference type="OrthoDB" id="9974421at2759"/>
<dbReference type="InterPro" id="IPR029058">
    <property type="entry name" value="AB_hydrolase_fold"/>
</dbReference>
<dbReference type="Pfam" id="PF01674">
    <property type="entry name" value="Lipase_2"/>
    <property type="match status" value="1"/>
</dbReference>
<sequence>MRNYLFPLAIVMTAMLSLPPDRSWTALAAPLTPLSSEKADAKSPLEIWTAGLNEGDYNPLVVDYTNWSCQPSKDGANPVILLHGLMASPPYKSTAYMAERLTQSGYCVYQLLYGMKSVGFGLPEYGGMSDIRESAKELSAFVEKVLDSAGASQVDLIAHSEGTVVARWYVKFLDGDKKARSVISVSPVGRGTTLQGVLDVSEVFGGFLKSFESLVEGVCPACVQLLEGSELLQELYADEQETVPGVRYLNILTREDQIVTPYTNGEMKLGDFHGNTHTNASTTMETACAAQKQQQLQYPSQNVILEDYCPGPLANYSNHFALFHSPFAATAAEALLAGKRGPLGKEDLPCA</sequence>
<proteinExistence type="predicted"/>
<dbReference type="SUPFAM" id="SSF53474">
    <property type="entry name" value="alpha/beta-Hydrolases"/>
    <property type="match status" value="1"/>
</dbReference>
<dbReference type="GO" id="GO:0016042">
    <property type="term" value="P:lipid catabolic process"/>
    <property type="evidence" value="ECO:0007669"/>
    <property type="project" value="InterPro"/>
</dbReference>
<name>A0A9P6J170_MORAP</name>
<feature type="non-terminal residue" evidence="1">
    <location>
        <position position="351"/>
    </location>
</feature>
<reference evidence="1" key="1">
    <citation type="journal article" date="2020" name="Fungal Divers.">
        <title>Resolving the Mortierellaceae phylogeny through synthesis of multi-gene phylogenetics and phylogenomics.</title>
        <authorList>
            <person name="Vandepol N."/>
            <person name="Liber J."/>
            <person name="Desiro A."/>
            <person name="Na H."/>
            <person name="Kennedy M."/>
            <person name="Barry K."/>
            <person name="Grigoriev I.V."/>
            <person name="Miller A.N."/>
            <person name="O'Donnell K."/>
            <person name="Stajich J.E."/>
            <person name="Bonito G."/>
        </authorList>
    </citation>
    <scope>NUCLEOTIDE SEQUENCE</scope>
    <source>
        <strain evidence="1">CK1249</strain>
    </source>
</reference>
<organism evidence="1 2">
    <name type="scientific">Mortierella alpina</name>
    <name type="common">Oleaginous fungus</name>
    <name type="synonym">Mortierella renispora</name>
    <dbReference type="NCBI Taxonomy" id="64518"/>
    <lineage>
        <taxon>Eukaryota</taxon>
        <taxon>Fungi</taxon>
        <taxon>Fungi incertae sedis</taxon>
        <taxon>Mucoromycota</taxon>
        <taxon>Mortierellomycotina</taxon>
        <taxon>Mortierellomycetes</taxon>
        <taxon>Mortierellales</taxon>
        <taxon>Mortierellaceae</taxon>
        <taxon>Mortierella</taxon>
    </lineage>
</organism>
<evidence type="ECO:0000313" key="2">
    <source>
        <dbReference type="Proteomes" id="UP000738359"/>
    </source>
</evidence>
<dbReference type="Gene3D" id="3.40.50.1820">
    <property type="entry name" value="alpha/beta hydrolase"/>
    <property type="match status" value="1"/>
</dbReference>
<dbReference type="GO" id="GO:0016298">
    <property type="term" value="F:lipase activity"/>
    <property type="evidence" value="ECO:0007669"/>
    <property type="project" value="TreeGrafter"/>
</dbReference>
<dbReference type="EMBL" id="JAAAHY010000811">
    <property type="protein sequence ID" value="KAF9956887.1"/>
    <property type="molecule type" value="Genomic_DNA"/>
</dbReference>
<dbReference type="InterPro" id="IPR002918">
    <property type="entry name" value="Lipase_EstA/Esterase_EstB"/>
</dbReference>
<gene>
    <name evidence="1" type="ORF">BGZ70_009732</name>
</gene>
<dbReference type="PANTHER" id="PTHR32015">
    <property type="entry name" value="FASTING INDUCED LIPASE"/>
    <property type="match status" value="1"/>
</dbReference>
<comment type="caution">
    <text evidence="1">The sequence shown here is derived from an EMBL/GenBank/DDBJ whole genome shotgun (WGS) entry which is preliminary data.</text>
</comment>
<protein>
    <recommendedName>
        <fullName evidence="3">Triacylglycerol lipase</fullName>
    </recommendedName>
</protein>